<dbReference type="InterPro" id="IPR051410">
    <property type="entry name" value="Ferric/Cupric_Reductase"/>
</dbReference>
<feature type="domain" description="FAD-binding FR-type" evidence="13">
    <location>
        <begin position="298"/>
        <end position="419"/>
    </location>
</feature>
<proteinExistence type="inferred from homology"/>
<dbReference type="Pfam" id="PF08022">
    <property type="entry name" value="FAD_binding_8"/>
    <property type="match status" value="1"/>
</dbReference>
<dbReference type="PROSITE" id="PS51384">
    <property type="entry name" value="FAD_FR"/>
    <property type="match status" value="1"/>
</dbReference>
<dbReference type="InterPro" id="IPR017927">
    <property type="entry name" value="FAD-bd_FR_type"/>
</dbReference>
<evidence type="ECO:0000256" key="7">
    <source>
        <dbReference type="ARBA" id="ARBA00023002"/>
    </source>
</evidence>
<reference evidence="14 15" key="1">
    <citation type="submission" date="2015-04" db="EMBL/GenBank/DDBJ databases">
        <title>Complete genome sequence of Schizopora paradoxa KUC8140, a cosmopolitan wood degrader in East Asia.</title>
        <authorList>
            <consortium name="DOE Joint Genome Institute"/>
            <person name="Min B."/>
            <person name="Park H."/>
            <person name="Jang Y."/>
            <person name="Kim J.-J."/>
            <person name="Kim K.H."/>
            <person name="Pangilinan J."/>
            <person name="Lipzen A."/>
            <person name="Riley R."/>
            <person name="Grigoriev I.V."/>
            <person name="Spatafora J.W."/>
            <person name="Choi I.-G."/>
        </authorList>
    </citation>
    <scope>NUCLEOTIDE SEQUENCE [LARGE SCALE GENOMIC DNA]</scope>
    <source>
        <strain evidence="14 15">KUC8140</strain>
    </source>
</reference>
<name>A0A0H2RU98_9AGAM</name>
<evidence type="ECO:0000256" key="8">
    <source>
        <dbReference type="ARBA" id="ARBA00023065"/>
    </source>
</evidence>
<dbReference type="GO" id="GO:0005886">
    <property type="term" value="C:plasma membrane"/>
    <property type="evidence" value="ECO:0007669"/>
    <property type="project" value="TreeGrafter"/>
</dbReference>
<dbReference type="SUPFAM" id="SSF52343">
    <property type="entry name" value="Ferredoxin reductase-like, C-terminal NADP-linked domain"/>
    <property type="match status" value="1"/>
</dbReference>
<protein>
    <recommendedName>
        <fullName evidence="13">FAD-binding FR-type domain-containing protein</fullName>
    </recommendedName>
</protein>
<dbReference type="Pfam" id="PF08030">
    <property type="entry name" value="NAD_binding_6"/>
    <property type="match status" value="1"/>
</dbReference>
<comment type="similarity">
    <text evidence="2">Belongs to the ferric reductase (FRE) family.</text>
</comment>
<keyword evidence="8" id="KW-0406">Ion transport</keyword>
<dbReference type="EMBL" id="KQ085933">
    <property type="protein sequence ID" value="KLO15167.1"/>
    <property type="molecule type" value="Genomic_DNA"/>
</dbReference>
<evidence type="ECO:0000256" key="11">
    <source>
        <dbReference type="SAM" id="MobiDB-lite"/>
    </source>
</evidence>
<dbReference type="PANTHER" id="PTHR32361">
    <property type="entry name" value="FERRIC/CUPRIC REDUCTASE TRANSMEMBRANE COMPONENT"/>
    <property type="match status" value="1"/>
</dbReference>
<evidence type="ECO:0000256" key="9">
    <source>
        <dbReference type="ARBA" id="ARBA00023136"/>
    </source>
</evidence>
<evidence type="ECO:0000256" key="5">
    <source>
        <dbReference type="ARBA" id="ARBA00022982"/>
    </source>
</evidence>
<feature type="transmembrane region" description="Helical" evidence="12">
    <location>
        <begin position="14"/>
        <end position="33"/>
    </location>
</feature>
<feature type="transmembrane region" description="Helical" evidence="12">
    <location>
        <begin position="257"/>
        <end position="277"/>
    </location>
</feature>
<dbReference type="GO" id="GO:0006879">
    <property type="term" value="P:intracellular iron ion homeostasis"/>
    <property type="evidence" value="ECO:0007669"/>
    <property type="project" value="TreeGrafter"/>
</dbReference>
<evidence type="ECO:0000313" key="15">
    <source>
        <dbReference type="Proteomes" id="UP000053477"/>
    </source>
</evidence>
<feature type="transmembrane region" description="Helical" evidence="12">
    <location>
        <begin position="194"/>
        <end position="216"/>
    </location>
</feature>
<dbReference type="SFLD" id="SFLDG01168">
    <property type="entry name" value="Ferric_reductase_subgroup_(FRE"/>
    <property type="match status" value="1"/>
</dbReference>
<sequence>MTISDQDIVYWVDLAFIAAACFAFLLTLPRRFIRFSTPLERNVSIKLLKGSPPIERPAEDTSSSSPVDSVTSTIPTDDGRGGLYRRSAAAASPTKRHRGFLLEAASRVRSCLQSFTLFSVTSEKTAGRLVFIFLYIVAIVAACFAHTDPFAKPNRLGFVVASQIPIAVALSTKTSIVTLLTSKGYEKLNFLHRCVGITIFVVANFHFLGHIYGFALTGTLHKKLKQPFVIWGIFTLIGIYALFLSSLPFVRRRSYSLFRAFHFIGIVLVLVCVNFHRHQTRKFIAVAAGLYGADLILRFTLRQKITKAYLYAVPELGMTRVEIPSIRGGWRAGQHIRLRVLTGMGPTMWFETHPFSIVSVSSDNHLNNNELGDGLVLMCKRVGGWTERLYALASSARSEEKAVCVRVSLDGPYGGLADVVLTNYTAALLVAGGSGITFSLGLVEDMVQKASRFQTNLRIIHLVWIVKNHTNYRALAAEFESLNARCIASGYSLRFKVSIFCTRESITSVSSTQENAPILREENDGSKFKMVDTGRPDLPAILDTIANDAAVKQWRNGISVCVCGPVELAHKVRESVRKLRTRSQVGGVYLHEETFGW</sequence>
<dbReference type="Gene3D" id="3.40.50.80">
    <property type="entry name" value="Nucleotide-binding domain of ferredoxin-NADP reductase (FNR) module"/>
    <property type="match status" value="1"/>
</dbReference>
<keyword evidence="6 12" id="KW-1133">Transmembrane helix</keyword>
<feature type="transmembrane region" description="Helical" evidence="12">
    <location>
        <begin position="283"/>
        <end position="301"/>
    </location>
</feature>
<dbReference type="SFLD" id="SFLDS00052">
    <property type="entry name" value="Ferric_Reductase_Domain"/>
    <property type="match status" value="1"/>
</dbReference>
<feature type="transmembrane region" description="Helical" evidence="12">
    <location>
        <begin position="159"/>
        <end position="182"/>
    </location>
</feature>
<feature type="region of interest" description="Disordered" evidence="11">
    <location>
        <begin position="54"/>
        <end position="90"/>
    </location>
</feature>
<organism evidence="14 15">
    <name type="scientific">Schizopora paradoxa</name>
    <dbReference type="NCBI Taxonomy" id="27342"/>
    <lineage>
        <taxon>Eukaryota</taxon>
        <taxon>Fungi</taxon>
        <taxon>Dikarya</taxon>
        <taxon>Basidiomycota</taxon>
        <taxon>Agaricomycotina</taxon>
        <taxon>Agaricomycetes</taxon>
        <taxon>Hymenochaetales</taxon>
        <taxon>Schizoporaceae</taxon>
        <taxon>Schizopora</taxon>
    </lineage>
</organism>
<keyword evidence="7" id="KW-0560">Oxidoreductase</keyword>
<dbReference type="CDD" id="cd06186">
    <property type="entry name" value="NOX_Duox_like_FAD_NADP"/>
    <property type="match status" value="1"/>
</dbReference>
<evidence type="ECO:0000256" key="4">
    <source>
        <dbReference type="ARBA" id="ARBA00022692"/>
    </source>
</evidence>
<dbReference type="STRING" id="27342.A0A0H2RU98"/>
<evidence type="ECO:0000256" key="10">
    <source>
        <dbReference type="ARBA" id="ARBA00023180"/>
    </source>
</evidence>
<evidence type="ECO:0000256" key="1">
    <source>
        <dbReference type="ARBA" id="ARBA00004141"/>
    </source>
</evidence>
<accession>A0A0H2RU98</accession>
<evidence type="ECO:0000256" key="2">
    <source>
        <dbReference type="ARBA" id="ARBA00006278"/>
    </source>
</evidence>
<dbReference type="GO" id="GO:0015677">
    <property type="term" value="P:copper ion import"/>
    <property type="evidence" value="ECO:0007669"/>
    <property type="project" value="TreeGrafter"/>
</dbReference>
<dbReference type="Pfam" id="PF01794">
    <property type="entry name" value="Ferric_reduct"/>
    <property type="match status" value="1"/>
</dbReference>
<evidence type="ECO:0000259" key="13">
    <source>
        <dbReference type="PROSITE" id="PS51384"/>
    </source>
</evidence>
<keyword evidence="5" id="KW-0249">Electron transport</keyword>
<dbReference type="InterPro" id="IPR013130">
    <property type="entry name" value="Fe3_Rdtase_TM_dom"/>
</dbReference>
<comment type="subcellular location">
    <subcellularLocation>
        <location evidence="1">Membrane</location>
        <topology evidence="1">Multi-pass membrane protein</topology>
    </subcellularLocation>
</comment>
<keyword evidence="4 12" id="KW-0812">Transmembrane</keyword>
<feature type="transmembrane region" description="Helical" evidence="12">
    <location>
        <begin position="129"/>
        <end position="147"/>
    </location>
</feature>
<dbReference type="PANTHER" id="PTHR32361:SF9">
    <property type="entry name" value="FERRIC REDUCTASE TRANSMEMBRANE COMPONENT 3-RELATED"/>
    <property type="match status" value="1"/>
</dbReference>
<keyword evidence="10" id="KW-0325">Glycoprotein</keyword>
<evidence type="ECO:0000256" key="3">
    <source>
        <dbReference type="ARBA" id="ARBA00022448"/>
    </source>
</evidence>
<keyword evidence="3" id="KW-0813">Transport</keyword>
<dbReference type="GO" id="GO:0006826">
    <property type="term" value="P:iron ion transport"/>
    <property type="evidence" value="ECO:0007669"/>
    <property type="project" value="TreeGrafter"/>
</dbReference>
<dbReference type="InterPro" id="IPR013112">
    <property type="entry name" value="FAD-bd_8"/>
</dbReference>
<keyword evidence="9 12" id="KW-0472">Membrane</keyword>
<dbReference type="OrthoDB" id="17725at2759"/>
<keyword evidence="15" id="KW-1185">Reference proteome</keyword>
<evidence type="ECO:0000256" key="6">
    <source>
        <dbReference type="ARBA" id="ARBA00022989"/>
    </source>
</evidence>
<dbReference type="Proteomes" id="UP000053477">
    <property type="component" value="Unassembled WGS sequence"/>
</dbReference>
<evidence type="ECO:0000256" key="12">
    <source>
        <dbReference type="SAM" id="Phobius"/>
    </source>
</evidence>
<dbReference type="InterPro" id="IPR039261">
    <property type="entry name" value="FNR_nucleotide-bd"/>
</dbReference>
<feature type="transmembrane region" description="Helical" evidence="12">
    <location>
        <begin position="228"/>
        <end position="250"/>
    </location>
</feature>
<dbReference type="AlphaFoldDB" id="A0A0H2RU98"/>
<gene>
    <name evidence="14" type="ORF">SCHPADRAFT_871410</name>
</gene>
<dbReference type="GO" id="GO:0000293">
    <property type="term" value="F:ferric-chelate reductase activity"/>
    <property type="evidence" value="ECO:0007669"/>
    <property type="project" value="UniProtKB-ARBA"/>
</dbReference>
<dbReference type="InterPro" id="IPR013121">
    <property type="entry name" value="Fe_red_NAD-bd_6"/>
</dbReference>
<feature type="compositionally biased region" description="Low complexity" evidence="11">
    <location>
        <begin position="60"/>
        <end position="76"/>
    </location>
</feature>
<evidence type="ECO:0000313" key="14">
    <source>
        <dbReference type="EMBL" id="KLO15167.1"/>
    </source>
</evidence>
<dbReference type="InParanoid" id="A0A0H2RU98"/>
<dbReference type="FunCoup" id="A0A0H2RU98">
    <property type="interactions" value="188"/>
</dbReference>